<dbReference type="AlphaFoldDB" id="A0A0A8YU84"/>
<name>A0A0A8YU84_ARUDO</name>
<proteinExistence type="predicted"/>
<accession>A0A0A8YU84</accession>
<protein>
    <submittedName>
        <fullName evidence="1">Uncharacterized protein</fullName>
    </submittedName>
</protein>
<reference evidence="1" key="1">
    <citation type="submission" date="2014-09" db="EMBL/GenBank/DDBJ databases">
        <authorList>
            <person name="Magalhaes I.L.F."/>
            <person name="Oliveira U."/>
            <person name="Santos F.R."/>
            <person name="Vidigal T.H.D.A."/>
            <person name="Brescovit A.D."/>
            <person name="Santos A.J."/>
        </authorList>
    </citation>
    <scope>NUCLEOTIDE SEQUENCE</scope>
    <source>
        <tissue evidence="1">Shoot tissue taken approximately 20 cm above the soil surface</tissue>
    </source>
</reference>
<sequence length="28" mass="3360">MARRTTWMAGYRRFHQGTGGRTFVDFRP</sequence>
<dbReference type="EMBL" id="GBRH01267266">
    <property type="protein sequence ID" value="JAD30629.1"/>
    <property type="molecule type" value="Transcribed_RNA"/>
</dbReference>
<evidence type="ECO:0000313" key="1">
    <source>
        <dbReference type="EMBL" id="JAD30629.1"/>
    </source>
</evidence>
<reference evidence="1" key="2">
    <citation type="journal article" date="2015" name="Data Brief">
        <title>Shoot transcriptome of the giant reed, Arundo donax.</title>
        <authorList>
            <person name="Barrero R.A."/>
            <person name="Guerrero F.D."/>
            <person name="Moolhuijzen P."/>
            <person name="Goolsby J.A."/>
            <person name="Tidwell J."/>
            <person name="Bellgard S.E."/>
            <person name="Bellgard M.I."/>
        </authorList>
    </citation>
    <scope>NUCLEOTIDE SEQUENCE</scope>
    <source>
        <tissue evidence="1">Shoot tissue taken approximately 20 cm above the soil surface</tissue>
    </source>
</reference>
<organism evidence="1">
    <name type="scientific">Arundo donax</name>
    <name type="common">Giant reed</name>
    <name type="synonym">Donax arundinaceus</name>
    <dbReference type="NCBI Taxonomy" id="35708"/>
    <lineage>
        <taxon>Eukaryota</taxon>
        <taxon>Viridiplantae</taxon>
        <taxon>Streptophyta</taxon>
        <taxon>Embryophyta</taxon>
        <taxon>Tracheophyta</taxon>
        <taxon>Spermatophyta</taxon>
        <taxon>Magnoliopsida</taxon>
        <taxon>Liliopsida</taxon>
        <taxon>Poales</taxon>
        <taxon>Poaceae</taxon>
        <taxon>PACMAD clade</taxon>
        <taxon>Arundinoideae</taxon>
        <taxon>Arundineae</taxon>
        <taxon>Arundo</taxon>
    </lineage>
</organism>